<dbReference type="Pfam" id="PF13245">
    <property type="entry name" value="AAA_19"/>
    <property type="match status" value="1"/>
</dbReference>
<dbReference type="HAMAP" id="MF_01488">
    <property type="entry name" value="RecD2"/>
    <property type="match status" value="1"/>
</dbReference>
<dbReference type="InterPro" id="IPR027785">
    <property type="entry name" value="UvrD-like_helicase_C"/>
</dbReference>
<dbReference type="Gene3D" id="1.10.10.2220">
    <property type="match status" value="1"/>
</dbReference>
<dbReference type="Pfam" id="PF14490">
    <property type="entry name" value="HHH_RecD2"/>
    <property type="match status" value="1"/>
</dbReference>
<evidence type="ECO:0000313" key="6">
    <source>
        <dbReference type="Proteomes" id="UP001597427"/>
    </source>
</evidence>
<dbReference type="InterPro" id="IPR055446">
    <property type="entry name" value="RecD2_N_OB"/>
</dbReference>
<evidence type="ECO:0000256" key="3">
    <source>
        <dbReference type="HAMAP-Rule" id="MF_01488"/>
    </source>
</evidence>
<reference evidence="6" key="1">
    <citation type="journal article" date="2019" name="Int. J. Syst. Evol. Microbiol.">
        <title>The Global Catalogue of Microorganisms (GCM) 10K type strain sequencing project: providing services to taxonomists for standard genome sequencing and annotation.</title>
        <authorList>
            <consortium name="The Broad Institute Genomics Platform"/>
            <consortium name="The Broad Institute Genome Sequencing Center for Infectious Disease"/>
            <person name="Wu L."/>
            <person name="Ma J."/>
        </authorList>
    </citation>
    <scope>NUCLEOTIDE SEQUENCE [LARGE SCALE GENOMIC DNA]</scope>
    <source>
        <strain evidence="6">TISTR 932</strain>
    </source>
</reference>
<dbReference type="NCBIfam" id="TIGR01448">
    <property type="entry name" value="recD_rel"/>
    <property type="match status" value="1"/>
</dbReference>
<keyword evidence="3" id="KW-0413">Isomerase</keyword>
<dbReference type="CDD" id="cd17933">
    <property type="entry name" value="DEXSc_RecD-like"/>
    <property type="match status" value="1"/>
</dbReference>
<dbReference type="SMART" id="SM00382">
    <property type="entry name" value="AAA"/>
    <property type="match status" value="1"/>
</dbReference>
<comment type="function">
    <text evidence="3">DNA-dependent ATPase and ATP-dependent 5'-3' DNA helicase. Has no activity on blunt DNA or DNA with 3'-overhangs, requires at least 10 bases of 5'-ssDNA for helicase activity.</text>
</comment>
<feature type="binding site" evidence="3">
    <location>
        <begin position="374"/>
        <end position="378"/>
    </location>
    <ligand>
        <name>ATP</name>
        <dbReference type="ChEBI" id="CHEBI:30616"/>
    </ligand>
</feature>
<keyword evidence="3" id="KW-0378">Hydrolase</keyword>
<keyword evidence="3" id="KW-0347">Helicase</keyword>
<dbReference type="InterPro" id="IPR003593">
    <property type="entry name" value="AAA+_ATPase"/>
</dbReference>
<dbReference type="Gene3D" id="3.40.50.300">
    <property type="entry name" value="P-loop containing nucleotide triphosphate hydrolases"/>
    <property type="match status" value="2"/>
</dbReference>
<evidence type="ECO:0000259" key="4">
    <source>
        <dbReference type="SMART" id="SM00382"/>
    </source>
</evidence>
<organism evidence="5 6">
    <name type="scientific">Enterococcus camelliae</name>
    <dbReference type="NCBI Taxonomy" id="453959"/>
    <lineage>
        <taxon>Bacteria</taxon>
        <taxon>Bacillati</taxon>
        <taxon>Bacillota</taxon>
        <taxon>Bacilli</taxon>
        <taxon>Lactobacillales</taxon>
        <taxon>Enterococcaceae</taxon>
        <taxon>Enterococcus</taxon>
    </lineage>
</organism>
<dbReference type="SUPFAM" id="SSF52540">
    <property type="entry name" value="P-loop containing nucleoside triphosphate hydrolases"/>
    <property type="match status" value="2"/>
</dbReference>
<dbReference type="InterPro" id="IPR027417">
    <property type="entry name" value="P-loop_NTPase"/>
</dbReference>
<dbReference type="PANTHER" id="PTHR43788:SF6">
    <property type="entry name" value="DNA HELICASE B"/>
    <property type="match status" value="1"/>
</dbReference>
<keyword evidence="1 3" id="KW-0547">Nucleotide-binding</keyword>
<dbReference type="Gene3D" id="2.30.30.940">
    <property type="match status" value="1"/>
</dbReference>
<feature type="domain" description="AAA+ ATPase" evidence="4">
    <location>
        <begin position="363"/>
        <end position="515"/>
    </location>
</feature>
<comment type="caution">
    <text evidence="5">The sequence shown here is derived from an EMBL/GenBank/DDBJ whole genome shotgun (WGS) entry which is preliminary data.</text>
</comment>
<evidence type="ECO:0000256" key="1">
    <source>
        <dbReference type="ARBA" id="ARBA00022741"/>
    </source>
</evidence>
<dbReference type="InterPro" id="IPR006345">
    <property type="entry name" value="RecD2"/>
</dbReference>
<keyword evidence="2 3" id="KW-0067">ATP-binding</keyword>
<dbReference type="Pfam" id="PF23139">
    <property type="entry name" value="OB_YrrC"/>
    <property type="match status" value="1"/>
</dbReference>
<proteinExistence type="inferred from homology"/>
<dbReference type="InterPro" id="IPR050534">
    <property type="entry name" value="Coronavir_polyprotein_1ab"/>
</dbReference>
<dbReference type="Pfam" id="PF13538">
    <property type="entry name" value="UvrD_C_2"/>
    <property type="match status" value="1"/>
</dbReference>
<comment type="similarity">
    <text evidence="3">Belongs to the RecD family. RecD2 subfamily.</text>
</comment>
<evidence type="ECO:0000256" key="2">
    <source>
        <dbReference type="ARBA" id="ARBA00022840"/>
    </source>
</evidence>
<evidence type="ECO:0000313" key="5">
    <source>
        <dbReference type="EMBL" id="MFD2729739.1"/>
    </source>
</evidence>
<dbReference type="Pfam" id="PF14520">
    <property type="entry name" value="HHH_5"/>
    <property type="match status" value="1"/>
</dbReference>
<dbReference type="Proteomes" id="UP001597427">
    <property type="component" value="Unassembled WGS sequence"/>
</dbReference>
<keyword evidence="6" id="KW-1185">Reference proteome</keyword>
<sequence length="857" mass="96137">MPHLIHCYKTERSGNQLSEKVEFVGKVAAIFYQNPANFYKVLLIAVEATTATFRETEIVATGSFGDIQEEEGYQFVGELVEHPKYGLQLKVDSYQKAQPTSASGIIAYLSSDKFPGIGKKTAQTIVKAIGEDAIEQILEKPDLLATIPQLNEKKRKTILETLRLNHGMDQIIVGLTKYGFGSQLSFAIYQKYRNQALEIIEENPYQLVEDIEGIGFKKADVIAEQLGIGATSQARMRAAILHQIIQATVQSGDTFIPAKRLLEQTISLLETSRPVEMNPQQVADCVIELIEEGKLQQQDTNIYDNRLYFAEWGIATSLDRLMKRKKTIQYDEKTVAKTLKKIEKNLGIAYGLSQKEAIIEAIHSPFFLLTGGPGTGKTTVINGIVQLFAELNDLDLDPASYTDETFPVLLAAPTGRAAKRMNETTGLPSGTIHRLLGLNGREQATTSLPPKQLEGGLLIVDELSMVDTWLANTLFKAISTNMQVILVGDKDQLPSVGPGQVMHDLLMIEEFPKKELIEIYRQGSESTIIPLAHDIKDGYLPENFMVNQPDRSFFACQAYQIEPIIAKIVEKAKAKGFTAQDIQILAPMYRGVAGIDALNKMMQEIFNPNDGRKKEVHYKETAFRIGDKVLQLVNSPEENVFNGDMGVIVGITYAKDSEDKVDELHIQFDANEVSYRRNDWHKITLAYCCSIHKAQGSEFKMVILPMVHQYNRMLQRNLLYTAVTRSKEMLILLGEYESYQRCVQLESHLRLTTLVERITEVAGFTNEQLVQLTQEEQALYEEEPFATTKVAPLAPKRTEEVSKEPTAVQEQGSSKLEIQKPAEPFRLTMELIQKQMIDPMIGMEGMQPLDFQVASHS</sequence>
<gene>
    <name evidence="3" type="primary">recD2</name>
    <name evidence="5" type="ORF">ACFSR0_09960</name>
</gene>
<dbReference type="PANTHER" id="PTHR43788">
    <property type="entry name" value="DNA2/NAM7 HELICASE FAMILY MEMBER"/>
    <property type="match status" value="1"/>
</dbReference>
<keyword evidence="3" id="KW-0238">DNA-binding</keyword>
<accession>A0ABW5TKY8</accession>
<dbReference type="InterPro" id="IPR029493">
    <property type="entry name" value="RecD2-like_HHH"/>
</dbReference>
<dbReference type="InterPro" id="IPR041451">
    <property type="entry name" value="RecD2_SH13"/>
</dbReference>
<name>A0ABW5TKY8_9ENTE</name>
<protein>
    <recommendedName>
        <fullName evidence="3">ATP-dependent RecD2 DNA helicase</fullName>
        <ecNumber evidence="3">5.6.2.3</ecNumber>
    </recommendedName>
    <alternativeName>
        <fullName evidence="3">DNA 5'-3' helicase subunit RecD2</fullName>
    </alternativeName>
</protein>
<comment type="catalytic activity">
    <reaction evidence="3">
        <text>ATP + H2O = ADP + phosphate + H(+)</text>
        <dbReference type="Rhea" id="RHEA:13065"/>
        <dbReference type="ChEBI" id="CHEBI:15377"/>
        <dbReference type="ChEBI" id="CHEBI:15378"/>
        <dbReference type="ChEBI" id="CHEBI:30616"/>
        <dbReference type="ChEBI" id="CHEBI:43474"/>
        <dbReference type="ChEBI" id="CHEBI:456216"/>
        <dbReference type="EC" id="5.6.2.3"/>
    </reaction>
</comment>
<dbReference type="EC" id="5.6.2.3" evidence="3"/>
<dbReference type="EMBL" id="JBHUMO010000058">
    <property type="protein sequence ID" value="MFD2729739.1"/>
    <property type="molecule type" value="Genomic_DNA"/>
</dbReference>
<dbReference type="CDD" id="cd18809">
    <property type="entry name" value="SF1_C_RecD"/>
    <property type="match status" value="1"/>
</dbReference>
<dbReference type="Pfam" id="PF18335">
    <property type="entry name" value="SH3_13"/>
    <property type="match status" value="1"/>
</dbReference>
<dbReference type="RefSeq" id="WP_379982369.1">
    <property type="nucleotide sequence ID" value="NZ_JBHUMO010000058.1"/>
</dbReference>